<dbReference type="RefSeq" id="WP_425292937.1">
    <property type="nucleotide sequence ID" value="NZ_FWXR01000001.1"/>
</dbReference>
<keyword evidence="5 8" id="KW-0378">Hydrolase</keyword>
<evidence type="ECO:0000313" key="12">
    <source>
        <dbReference type="Proteomes" id="UP000192656"/>
    </source>
</evidence>
<keyword evidence="6 8" id="KW-0862">Zinc</keyword>
<dbReference type="STRING" id="937218.SAMN06297251_10193"/>
<dbReference type="UniPathway" id="UPA00603">
    <property type="reaction ID" value="UER00660"/>
</dbReference>
<dbReference type="Pfam" id="PF01979">
    <property type="entry name" value="Amidohydro_1"/>
    <property type="match status" value="1"/>
</dbReference>
<dbReference type="SUPFAM" id="SSF51556">
    <property type="entry name" value="Metallo-dependent hydrolases"/>
    <property type="match status" value="1"/>
</dbReference>
<evidence type="ECO:0000256" key="2">
    <source>
        <dbReference type="ARBA" id="ARBA00006745"/>
    </source>
</evidence>
<dbReference type="EC" id="3.5.4.3" evidence="3 7"/>
<evidence type="ECO:0000256" key="1">
    <source>
        <dbReference type="ARBA" id="ARBA00004984"/>
    </source>
</evidence>
<comment type="cofactor">
    <cofactor evidence="8">
        <name>Zn(2+)</name>
        <dbReference type="ChEBI" id="CHEBI:29105"/>
    </cofactor>
    <text evidence="8">Binds 1 zinc ion per subunit.</text>
</comment>
<dbReference type="GO" id="GO:0008270">
    <property type="term" value="F:zinc ion binding"/>
    <property type="evidence" value="ECO:0007669"/>
    <property type="project" value="UniProtKB-UniRule"/>
</dbReference>
<dbReference type="AlphaFoldDB" id="A0A1W1Y9Q8"/>
<name>A0A1W1Y9Q8_9HYPH</name>
<dbReference type="GO" id="GO:0008892">
    <property type="term" value="F:guanine deaminase activity"/>
    <property type="evidence" value="ECO:0007669"/>
    <property type="project" value="UniProtKB-UniRule"/>
</dbReference>
<evidence type="ECO:0000256" key="4">
    <source>
        <dbReference type="ARBA" id="ARBA00022723"/>
    </source>
</evidence>
<organism evidence="11 12">
    <name type="scientific">Fulvimarina manganoxydans</name>
    <dbReference type="NCBI Taxonomy" id="937218"/>
    <lineage>
        <taxon>Bacteria</taxon>
        <taxon>Pseudomonadati</taxon>
        <taxon>Pseudomonadota</taxon>
        <taxon>Alphaproteobacteria</taxon>
        <taxon>Hyphomicrobiales</taxon>
        <taxon>Aurantimonadaceae</taxon>
        <taxon>Fulvimarina</taxon>
    </lineage>
</organism>
<dbReference type="EMBL" id="FWXR01000001">
    <property type="protein sequence ID" value="SMC32886.1"/>
    <property type="molecule type" value="Genomic_DNA"/>
</dbReference>
<dbReference type="Gene3D" id="2.30.40.10">
    <property type="entry name" value="Urease, subunit C, domain 1"/>
    <property type="match status" value="1"/>
</dbReference>
<dbReference type="InterPro" id="IPR051607">
    <property type="entry name" value="Metallo-dep_hydrolases"/>
</dbReference>
<evidence type="ECO:0000256" key="3">
    <source>
        <dbReference type="ARBA" id="ARBA00012781"/>
    </source>
</evidence>
<sequence length="467" mass="50887">MIEAVKTAGRHLALRGRILSFEADPAREGRGALRYHSDGLILIRDGIIRAVGPAAELSSLLDPETPVRNHHPHLILPGFIDPHLHLPQTQVIASYGAELLEWLQKYTFPEESRYGNPRIASDASRWLLDTLAMNGTTTAAVYCTSHPVSLDAFMGESERRGYRMIAGKVMMDRGAPQALLDTPQRAYDETREAIARWHGKGRLEVAITPRFAPTSTEAQLEAAGSLAADYPGLPIQTHLSENQAEIAYVAELFPWSADYTAVYERYGLVRERALFGHCIHLSERERGALAEAKATAVFCPTSNLFLGSGLFDRAGLRKAGIPIGIASDIGGGTSYSMLTTAAEGYKVLALRGERLPALEAFHMMTRGNAEAMGLGAVIGQIAEGFEADITVLDSRATGPLCRRMDRAETLEEELFALMMLGDERSTVATYVAGRAIYLRPETERIGTGLQEHPFRPSNAGGLGSDQQ</sequence>
<dbReference type="InterPro" id="IPR032466">
    <property type="entry name" value="Metal_Hydrolase"/>
</dbReference>
<dbReference type="NCBIfam" id="TIGR02967">
    <property type="entry name" value="guan_deamin"/>
    <property type="match status" value="1"/>
</dbReference>
<dbReference type="PANTHER" id="PTHR11271:SF6">
    <property type="entry name" value="GUANINE DEAMINASE"/>
    <property type="match status" value="1"/>
</dbReference>
<reference evidence="11 12" key="1">
    <citation type="submission" date="2017-04" db="EMBL/GenBank/DDBJ databases">
        <authorList>
            <person name="Afonso C.L."/>
            <person name="Miller P.J."/>
            <person name="Scott M.A."/>
            <person name="Spackman E."/>
            <person name="Goraichik I."/>
            <person name="Dimitrov K.M."/>
            <person name="Suarez D.L."/>
            <person name="Swayne D.E."/>
        </authorList>
    </citation>
    <scope>NUCLEOTIDE SEQUENCE [LARGE SCALE GENOMIC DNA]</scope>
    <source>
        <strain evidence="11 12">CGMCC 1.10972</strain>
    </source>
</reference>
<accession>A0A1W1Y9Q8</accession>
<comment type="pathway">
    <text evidence="1 8">Purine metabolism; guanine degradation; xanthine from guanine: step 1/1.</text>
</comment>
<comment type="function">
    <text evidence="8">Catalyzes the hydrolytic deamination of guanine, producing xanthine and ammonia.</text>
</comment>
<feature type="region of interest" description="Disordered" evidence="9">
    <location>
        <begin position="447"/>
        <end position="467"/>
    </location>
</feature>
<keyword evidence="4 8" id="KW-0479">Metal-binding</keyword>
<keyword evidence="12" id="KW-1185">Reference proteome</keyword>
<protein>
    <recommendedName>
        <fullName evidence="3 7">Guanine deaminase</fullName>
        <shortName evidence="8">Guanase</shortName>
        <ecNumber evidence="3 7">3.5.4.3</ecNumber>
    </recommendedName>
    <alternativeName>
        <fullName evidence="8">Guanine aminohydrolase</fullName>
    </alternativeName>
</protein>
<feature type="domain" description="Amidohydrolase-related" evidence="10">
    <location>
        <begin position="75"/>
        <end position="435"/>
    </location>
</feature>
<dbReference type="GO" id="GO:0005829">
    <property type="term" value="C:cytosol"/>
    <property type="evidence" value="ECO:0007669"/>
    <property type="project" value="TreeGrafter"/>
</dbReference>
<dbReference type="PANTHER" id="PTHR11271">
    <property type="entry name" value="GUANINE DEAMINASE"/>
    <property type="match status" value="1"/>
</dbReference>
<dbReference type="NCBIfam" id="NF006679">
    <property type="entry name" value="PRK09228.1"/>
    <property type="match status" value="1"/>
</dbReference>
<evidence type="ECO:0000256" key="8">
    <source>
        <dbReference type="RuleBase" id="RU366009"/>
    </source>
</evidence>
<dbReference type="SUPFAM" id="SSF51338">
    <property type="entry name" value="Composite domain of metallo-dependent hydrolases"/>
    <property type="match status" value="1"/>
</dbReference>
<evidence type="ECO:0000256" key="9">
    <source>
        <dbReference type="SAM" id="MobiDB-lite"/>
    </source>
</evidence>
<evidence type="ECO:0000313" key="11">
    <source>
        <dbReference type="EMBL" id="SMC32886.1"/>
    </source>
</evidence>
<evidence type="ECO:0000256" key="6">
    <source>
        <dbReference type="ARBA" id="ARBA00022833"/>
    </source>
</evidence>
<comment type="catalytic activity">
    <reaction evidence="8">
        <text>guanine + H2O + H(+) = xanthine + NH4(+)</text>
        <dbReference type="Rhea" id="RHEA:14665"/>
        <dbReference type="ChEBI" id="CHEBI:15377"/>
        <dbReference type="ChEBI" id="CHEBI:15378"/>
        <dbReference type="ChEBI" id="CHEBI:16235"/>
        <dbReference type="ChEBI" id="CHEBI:17712"/>
        <dbReference type="ChEBI" id="CHEBI:28938"/>
        <dbReference type="EC" id="3.5.4.3"/>
    </reaction>
</comment>
<dbReference type="InterPro" id="IPR014311">
    <property type="entry name" value="Guanine_deaminase"/>
</dbReference>
<gene>
    <name evidence="11" type="ORF">SAMN06297251_10193</name>
</gene>
<evidence type="ECO:0000256" key="5">
    <source>
        <dbReference type="ARBA" id="ARBA00022801"/>
    </source>
</evidence>
<dbReference type="InterPro" id="IPR006680">
    <property type="entry name" value="Amidohydro-rel"/>
</dbReference>
<evidence type="ECO:0000256" key="7">
    <source>
        <dbReference type="NCBIfam" id="TIGR02967"/>
    </source>
</evidence>
<dbReference type="GO" id="GO:0006147">
    <property type="term" value="P:guanine catabolic process"/>
    <property type="evidence" value="ECO:0007669"/>
    <property type="project" value="UniProtKB-UniRule"/>
</dbReference>
<comment type="similarity">
    <text evidence="2 8">Belongs to the metallo-dependent hydrolases superfamily. ATZ/TRZ family.</text>
</comment>
<dbReference type="InterPro" id="IPR011059">
    <property type="entry name" value="Metal-dep_hydrolase_composite"/>
</dbReference>
<dbReference type="Proteomes" id="UP000192656">
    <property type="component" value="Unassembled WGS sequence"/>
</dbReference>
<dbReference type="Gene3D" id="3.20.20.140">
    <property type="entry name" value="Metal-dependent hydrolases"/>
    <property type="match status" value="1"/>
</dbReference>
<evidence type="ECO:0000259" key="10">
    <source>
        <dbReference type="Pfam" id="PF01979"/>
    </source>
</evidence>
<proteinExistence type="inferred from homology"/>